<dbReference type="EMBL" id="BPFB01000053">
    <property type="protein sequence ID" value="GIU01973.1"/>
    <property type="molecule type" value="Genomic_DNA"/>
</dbReference>
<reference evidence="1 2" key="1">
    <citation type="submission" date="2021-05" db="EMBL/GenBank/DDBJ databases">
        <title>Molecular characterization for Shewanella algae harboring chromosomal blaOXA-55-like strains isolated from clinical and environment sample.</title>
        <authorList>
            <person name="Ohama Y."/>
            <person name="Aoki K."/>
            <person name="Harada S."/>
            <person name="Moriya K."/>
            <person name="Ishii Y."/>
            <person name="Tateda K."/>
        </authorList>
    </citation>
    <scope>NUCLEOTIDE SEQUENCE [LARGE SCALE GENOMIC DNA]</scope>
    <source>
        <strain evidence="1 2">LMG 23746</strain>
    </source>
</reference>
<evidence type="ECO:0000313" key="1">
    <source>
        <dbReference type="EMBL" id="GIU01973.1"/>
    </source>
</evidence>
<keyword evidence="2" id="KW-1185">Reference proteome</keyword>
<sequence>MNVNLGAFENHFGASALKRDYFDLASGESIVMVFSNVELSSLAKPFVRIDDGKYQTFIRQVDSRVE</sequence>
<protein>
    <submittedName>
        <fullName evidence="1">Uncharacterized protein</fullName>
    </submittedName>
</protein>
<evidence type="ECO:0000313" key="2">
    <source>
        <dbReference type="Proteomes" id="UP000761574"/>
    </source>
</evidence>
<gene>
    <name evidence="1" type="ORF">TUM4630_31990</name>
</gene>
<accession>A0ABQ4NSR7</accession>
<dbReference type="RefSeq" id="WP_119978639.1">
    <property type="nucleotide sequence ID" value="NZ_BPFB01000053.1"/>
</dbReference>
<dbReference type="Proteomes" id="UP000761574">
    <property type="component" value="Unassembled WGS sequence"/>
</dbReference>
<organism evidence="1 2">
    <name type="scientific">Shewanella algidipiscicola</name>
    <dbReference type="NCBI Taxonomy" id="614070"/>
    <lineage>
        <taxon>Bacteria</taxon>
        <taxon>Pseudomonadati</taxon>
        <taxon>Pseudomonadota</taxon>
        <taxon>Gammaproteobacteria</taxon>
        <taxon>Alteromonadales</taxon>
        <taxon>Shewanellaceae</taxon>
        <taxon>Shewanella</taxon>
    </lineage>
</organism>
<comment type="caution">
    <text evidence="1">The sequence shown here is derived from an EMBL/GenBank/DDBJ whole genome shotgun (WGS) entry which is preliminary data.</text>
</comment>
<name>A0ABQ4NSR7_9GAMM</name>
<proteinExistence type="predicted"/>